<dbReference type="Gene3D" id="2.60.40.10">
    <property type="entry name" value="Immunoglobulins"/>
    <property type="match status" value="1"/>
</dbReference>
<dbReference type="InterPro" id="IPR033126">
    <property type="entry name" value="Glyco_hydro_9_Asp/Glu_AS"/>
</dbReference>
<dbReference type="STRING" id="634436.SAMN05216361_4282"/>
<feature type="chain" id="PRO_5011822490" description="Endoglucanase" evidence="8">
    <location>
        <begin position="23"/>
        <end position="578"/>
    </location>
</feature>
<dbReference type="RefSeq" id="WP_084526770.1">
    <property type="nucleotide sequence ID" value="NZ_FQWD01000008.1"/>
</dbReference>
<dbReference type="SUPFAM" id="SSF81296">
    <property type="entry name" value="E set domains"/>
    <property type="match status" value="1"/>
</dbReference>
<evidence type="ECO:0000256" key="5">
    <source>
        <dbReference type="ARBA" id="ARBA00023326"/>
    </source>
</evidence>
<feature type="active site" evidence="7">
    <location>
        <position position="549"/>
    </location>
</feature>
<proteinExistence type="inferred from homology"/>
<dbReference type="Pfam" id="PF02927">
    <property type="entry name" value="CelD_N"/>
    <property type="match status" value="1"/>
</dbReference>
<feature type="active site" evidence="6">
    <location>
        <position position="507"/>
    </location>
</feature>
<dbReference type="GO" id="GO:0008810">
    <property type="term" value="F:cellulase activity"/>
    <property type="evidence" value="ECO:0007669"/>
    <property type="project" value="UniProtKB-EC"/>
</dbReference>
<evidence type="ECO:0000256" key="8">
    <source>
        <dbReference type="RuleBase" id="RU361166"/>
    </source>
</evidence>
<keyword evidence="3 6" id="KW-0119">Carbohydrate metabolism</keyword>
<keyword evidence="12" id="KW-1185">Reference proteome</keyword>
<evidence type="ECO:0000256" key="4">
    <source>
        <dbReference type="ARBA" id="ARBA00023295"/>
    </source>
</evidence>
<dbReference type="PANTHER" id="PTHR22298">
    <property type="entry name" value="ENDO-1,4-BETA-GLUCANASE"/>
    <property type="match status" value="1"/>
</dbReference>
<dbReference type="EMBL" id="FQWD01000008">
    <property type="protein sequence ID" value="SHH31131.1"/>
    <property type="molecule type" value="Genomic_DNA"/>
</dbReference>
<evidence type="ECO:0000313" key="12">
    <source>
        <dbReference type="Proteomes" id="UP000184520"/>
    </source>
</evidence>
<protein>
    <recommendedName>
        <fullName evidence="8">Endoglucanase</fullName>
        <ecNumber evidence="8">3.2.1.4</ecNumber>
    </recommendedName>
</protein>
<keyword evidence="8" id="KW-0136">Cellulose degradation</keyword>
<accession>A0A1M5RY63</accession>
<dbReference type="InterPro" id="IPR004197">
    <property type="entry name" value="Cellulase_Ig-like"/>
</dbReference>
<dbReference type="InterPro" id="IPR014756">
    <property type="entry name" value="Ig_E-set"/>
</dbReference>
<comment type="catalytic activity">
    <reaction evidence="8">
        <text>Endohydrolysis of (1-&gt;4)-beta-D-glucosidic linkages in cellulose, lichenin and cereal beta-D-glucans.</text>
        <dbReference type="EC" id="3.2.1.4"/>
    </reaction>
</comment>
<dbReference type="Gene3D" id="1.50.10.10">
    <property type="match status" value="1"/>
</dbReference>
<evidence type="ECO:0000313" key="11">
    <source>
        <dbReference type="EMBL" id="SHH31131.1"/>
    </source>
</evidence>
<keyword evidence="4 6" id="KW-0326">Glycosidase</keyword>
<gene>
    <name evidence="11" type="ORF">SAMN05216361_4282</name>
</gene>
<evidence type="ECO:0000256" key="7">
    <source>
        <dbReference type="PROSITE-ProRule" id="PRU10060"/>
    </source>
</evidence>
<keyword evidence="8" id="KW-0732">Signal</keyword>
<dbReference type="PROSITE" id="PS51257">
    <property type="entry name" value="PROKAR_LIPOPROTEIN"/>
    <property type="match status" value="1"/>
</dbReference>
<reference evidence="12" key="1">
    <citation type="submission" date="2016-11" db="EMBL/GenBank/DDBJ databases">
        <authorList>
            <person name="Varghese N."/>
            <person name="Submissions S."/>
        </authorList>
    </citation>
    <scope>NUCLEOTIDE SEQUENCE [LARGE SCALE GENOMIC DNA]</scope>
    <source>
        <strain evidence="12">CGMCC 1.8995</strain>
    </source>
</reference>
<dbReference type="PROSITE" id="PS00698">
    <property type="entry name" value="GH9_3"/>
    <property type="match status" value="1"/>
</dbReference>
<dbReference type="InterPro" id="IPR013783">
    <property type="entry name" value="Ig-like_fold"/>
</dbReference>
<evidence type="ECO:0000256" key="6">
    <source>
        <dbReference type="PROSITE-ProRule" id="PRU10059"/>
    </source>
</evidence>
<dbReference type="PROSITE" id="PS00592">
    <property type="entry name" value="GH9_2"/>
    <property type="match status" value="1"/>
</dbReference>
<evidence type="ECO:0000259" key="9">
    <source>
        <dbReference type="Pfam" id="PF00759"/>
    </source>
</evidence>
<evidence type="ECO:0000256" key="2">
    <source>
        <dbReference type="ARBA" id="ARBA00022801"/>
    </source>
</evidence>
<dbReference type="InterPro" id="IPR001701">
    <property type="entry name" value="Glyco_hydro_9"/>
</dbReference>
<dbReference type="Proteomes" id="UP000184520">
    <property type="component" value="Unassembled WGS sequence"/>
</dbReference>
<feature type="signal peptide" evidence="8">
    <location>
        <begin position="1"/>
        <end position="22"/>
    </location>
</feature>
<feature type="domain" description="Cellulase Ig-like" evidence="10">
    <location>
        <begin position="57"/>
        <end position="129"/>
    </location>
</feature>
<dbReference type="InterPro" id="IPR008928">
    <property type="entry name" value="6-hairpin_glycosidase_sf"/>
</dbReference>
<dbReference type="InterPro" id="IPR012341">
    <property type="entry name" value="6hp_glycosidase-like_sf"/>
</dbReference>
<sequence length="578" mass="63167">MYNKRVLTGHRLTRSAVFTAIALVVAGCSGGGSTQSNGTPSPPRTEAPPENISLYTNQVGFIPDQAKEIVVTTISSQRFEVTRIDTNQVVLSGESGQPVLWPLAGESAAIIDVSALSQTGNYRLTLADSNNSISFEIRDNAYGDIHDAAIKAYYFNRAGIALDPAFAGQWQRPAGHPDTQAAVLDNPSDVRPSPKGWYDAGDYNKYIVNSGISTYTLLRAYLDFSDFYDNRQWNIPESTNTQPDMLDEILWNLDWMATMQDQDGSVFHKLTTLNFAPDVMPHEANEQRYFVGKGTAAALNFAAVMATAARVFPASANTYQSAAENAWKWAVENPDMPYKNPDNVSTGEYGDSNFDDEFAWAASELLITTGKSVYLDALNTHLGAPSTPNWGSTMGLAYLSLLKEGKARLSSSLYDTLESDFLSYADQLVDVDATSGFHVAMRENDFVWGSNGVAMNHGMILATAYSLTQNNSYRTAMSHLVDYVLGKNPTGYSFVTGFGTKPPRFIHHRQSQADTIADPVPGFVAGGPHSGQQDGCDYSSDFPAKSYVDDWCSYASNEIAINWNAPLVYTLAAMNNLY</sequence>
<dbReference type="InterPro" id="IPR018221">
    <property type="entry name" value="Glyco_hydro_9_His_AS"/>
</dbReference>
<dbReference type="SUPFAM" id="SSF48208">
    <property type="entry name" value="Six-hairpin glycosidases"/>
    <property type="match status" value="1"/>
</dbReference>
<dbReference type="EC" id="3.2.1.4" evidence="8"/>
<organism evidence="11 12">
    <name type="scientific">Marisediminitalea aggregata</name>
    <dbReference type="NCBI Taxonomy" id="634436"/>
    <lineage>
        <taxon>Bacteria</taxon>
        <taxon>Pseudomonadati</taxon>
        <taxon>Pseudomonadota</taxon>
        <taxon>Gammaproteobacteria</taxon>
        <taxon>Alteromonadales</taxon>
        <taxon>Alteromonadaceae</taxon>
        <taxon>Marisediminitalea</taxon>
    </lineage>
</organism>
<feature type="domain" description="Glycoside hydrolase family 9" evidence="9">
    <location>
        <begin position="142"/>
        <end position="571"/>
    </location>
</feature>
<dbReference type="GO" id="GO:0030245">
    <property type="term" value="P:cellulose catabolic process"/>
    <property type="evidence" value="ECO:0007669"/>
    <property type="project" value="UniProtKB-KW"/>
</dbReference>
<keyword evidence="2 6" id="KW-0378">Hydrolase</keyword>
<name>A0A1M5RY63_9ALTE</name>
<evidence type="ECO:0000256" key="3">
    <source>
        <dbReference type="ARBA" id="ARBA00023277"/>
    </source>
</evidence>
<dbReference type="AlphaFoldDB" id="A0A1M5RY63"/>
<feature type="active site" evidence="7">
    <location>
        <position position="558"/>
    </location>
</feature>
<comment type="similarity">
    <text evidence="1 6 8">Belongs to the glycosyl hydrolase 9 (cellulase E) family.</text>
</comment>
<dbReference type="CDD" id="cd02850">
    <property type="entry name" value="E_set_Cellulase_N"/>
    <property type="match status" value="1"/>
</dbReference>
<dbReference type="Pfam" id="PF00759">
    <property type="entry name" value="Glyco_hydro_9"/>
    <property type="match status" value="1"/>
</dbReference>
<evidence type="ECO:0000256" key="1">
    <source>
        <dbReference type="ARBA" id="ARBA00007072"/>
    </source>
</evidence>
<keyword evidence="5 6" id="KW-0624">Polysaccharide degradation</keyword>
<evidence type="ECO:0000259" key="10">
    <source>
        <dbReference type="Pfam" id="PF02927"/>
    </source>
</evidence>